<evidence type="ECO:0000259" key="1">
    <source>
        <dbReference type="SMART" id="SM00989"/>
    </source>
</evidence>
<dbReference type="PANTHER" id="PTHR35090">
    <property type="entry name" value="DNA-DIRECTED RNA POLYMERASE SUBUNIT I"/>
    <property type="match status" value="1"/>
</dbReference>
<gene>
    <name evidence="2" type="ORF">SAMN02745119_00375</name>
</gene>
<protein>
    <recommendedName>
        <fullName evidence="1">4-vinyl reductase 4VR domain-containing protein</fullName>
    </recommendedName>
</protein>
<dbReference type="RefSeq" id="WP_078788668.1">
    <property type="nucleotide sequence ID" value="NZ_FUWR01000001.1"/>
</dbReference>
<dbReference type="PANTHER" id="PTHR35090:SF2">
    <property type="entry name" value="ARSR FAMILY TRANSCRIPTIONAL REGULATOR"/>
    <property type="match status" value="1"/>
</dbReference>
<dbReference type="Proteomes" id="UP000190102">
    <property type="component" value="Unassembled WGS sequence"/>
</dbReference>
<name>A0A1T4K7L4_9BACT</name>
<evidence type="ECO:0000313" key="3">
    <source>
        <dbReference type="Proteomes" id="UP000190102"/>
    </source>
</evidence>
<dbReference type="OrthoDB" id="9788644at2"/>
<dbReference type="AlphaFoldDB" id="A0A1T4K7L4"/>
<feature type="domain" description="4-vinyl reductase 4VR" evidence="1">
    <location>
        <begin position="110"/>
        <end position="172"/>
    </location>
</feature>
<accession>A0A1T4K7L4</accession>
<dbReference type="SMART" id="SM00989">
    <property type="entry name" value="V4R"/>
    <property type="match status" value="1"/>
</dbReference>
<reference evidence="3" key="1">
    <citation type="submission" date="2017-02" db="EMBL/GenBank/DDBJ databases">
        <authorList>
            <person name="Varghese N."/>
            <person name="Submissions S."/>
        </authorList>
    </citation>
    <scope>NUCLEOTIDE SEQUENCE [LARGE SCALE GENOMIC DNA]</scope>
    <source>
        <strain evidence="3">ATCC BAA-34</strain>
    </source>
</reference>
<dbReference type="InterPro" id="IPR004096">
    <property type="entry name" value="V4R"/>
</dbReference>
<dbReference type="InterPro" id="IPR024096">
    <property type="entry name" value="NO_sig/Golgi_transp_ligand-bd"/>
</dbReference>
<sequence>MTDPACKHPFSWELLGNLEVGRPNLGPTMRVETYRLMQFTLREVLEKHYGTTVADSMLYEAGYLSGKHFYDQLIGPVADLQIFSKRLGQALRDLGIGILAIEEADLINGQFVVTVSEDLDCSGLPVLDNAICTYDEGFIAALLESYNGRPFVVREVDCWANGARTCRFVATACEV</sequence>
<proteinExistence type="predicted"/>
<dbReference type="Gene3D" id="3.30.1380.20">
    <property type="entry name" value="Trafficking protein particle complex subunit 3"/>
    <property type="match status" value="1"/>
</dbReference>
<dbReference type="Pfam" id="PF02830">
    <property type="entry name" value="V4R"/>
    <property type="match status" value="1"/>
</dbReference>
<evidence type="ECO:0000313" key="2">
    <source>
        <dbReference type="EMBL" id="SJZ38327.1"/>
    </source>
</evidence>
<keyword evidence="3" id="KW-1185">Reference proteome</keyword>
<organism evidence="2 3">
    <name type="scientific">Trichlorobacter thiogenes</name>
    <dbReference type="NCBI Taxonomy" id="115783"/>
    <lineage>
        <taxon>Bacteria</taxon>
        <taxon>Pseudomonadati</taxon>
        <taxon>Thermodesulfobacteriota</taxon>
        <taxon>Desulfuromonadia</taxon>
        <taxon>Geobacterales</taxon>
        <taxon>Geobacteraceae</taxon>
        <taxon>Trichlorobacter</taxon>
    </lineage>
</organism>
<dbReference type="EMBL" id="FUWR01000001">
    <property type="protein sequence ID" value="SJZ38327.1"/>
    <property type="molecule type" value="Genomic_DNA"/>
</dbReference>
<dbReference type="STRING" id="115783.SAMN02745119_00375"/>
<dbReference type="SUPFAM" id="SSF111126">
    <property type="entry name" value="Ligand-binding domain in the NO signalling and Golgi transport"/>
    <property type="match status" value="1"/>
</dbReference>